<dbReference type="AlphaFoldDB" id="A0A074YUN2"/>
<dbReference type="SMART" id="SM00066">
    <property type="entry name" value="GAL4"/>
    <property type="match status" value="1"/>
</dbReference>
<sequence>MPRDGCKECSRRRIKCDKGAPECAKCLKKGITCTGVGRQIRFVDGVISKGKRKGHTFPSNADFAPKLGEYLASAPVLSPQPECDGSQATLVQGPDPSEHDTLDLDIEDAVEDIATLTPYQRQSDVRILSSANGHPGLLLYPDPTADLTLELLKPGIQMLFNHFSQSIASIMVVFDDDSNGYRNFLLPLAYEDDLVQRAVSVTAAFHLSTTRPDLLSIAEEGRSAIIQRLRADAFAGNSNKVFSMSTWATIILLLVGETVTGSQDFVHLYPMLTSLLSNERLLTVGSTSKREFLLQQSRMFQLFTPPLLDLSQGRETFGKDLSFYFDFIFSQQYSDTPSIAEHTIVFQEAIQQARNIYMRQAFGNYHAGQLFNDIEQLRLLVTPIKSDNPCMHTLPWVYFIAAASSNDQGHREFFARRLAQVHEKTRMNNIIVALERLKMIWLLQPNGEWARNPSLVNPVLII</sequence>
<dbReference type="PANTHER" id="PTHR37534">
    <property type="entry name" value="TRANSCRIPTIONAL ACTIVATOR PROTEIN UGA3"/>
    <property type="match status" value="1"/>
</dbReference>
<dbReference type="PANTHER" id="PTHR37534:SF17">
    <property type="entry name" value="ZN(2)-C6 FUNGAL-TYPE DOMAIN-CONTAINING PROTEIN"/>
    <property type="match status" value="1"/>
</dbReference>
<dbReference type="EMBL" id="KL584789">
    <property type="protein sequence ID" value="KEQ90536.1"/>
    <property type="molecule type" value="Genomic_DNA"/>
</dbReference>
<dbReference type="GeneID" id="25371007"/>
<dbReference type="OMA" id="CFQCSRR"/>
<reference evidence="4 5" key="1">
    <citation type="journal article" date="2014" name="BMC Genomics">
        <title>Genome sequencing of four Aureobasidium pullulans varieties: biotechnological potential, stress tolerance, and description of new species.</title>
        <authorList>
            <person name="Gostin Ar C."/>
            <person name="Ohm R.A."/>
            <person name="Kogej T."/>
            <person name="Sonjak S."/>
            <person name="Turk M."/>
            <person name="Zajc J."/>
            <person name="Zalar P."/>
            <person name="Grube M."/>
            <person name="Sun H."/>
            <person name="Han J."/>
            <person name="Sharma A."/>
            <person name="Chiniquy J."/>
            <person name="Ngan C.Y."/>
            <person name="Lipzen A."/>
            <person name="Barry K."/>
            <person name="Grigoriev I.V."/>
            <person name="Gunde-Cimerman N."/>
        </authorList>
    </citation>
    <scope>NUCLEOTIDE SEQUENCE [LARGE SCALE GENOMIC DNA]</scope>
    <source>
        <strain evidence="4 5">EXF-2481</strain>
    </source>
</reference>
<dbReference type="GO" id="GO:0000981">
    <property type="term" value="F:DNA-binding transcription factor activity, RNA polymerase II-specific"/>
    <property type="evidence" value="ECO:0007669"/>
    <property type="project" value="InterPro"/>
</dbReference>
<keyword evidence="2" id="KW-0539">Nucleus</keyword>
<dbReference type="HOGENOM" id="CLU_031387_1_0_1"/>
<dbReference type="PROSITE" id="PS50048">
    <property type="entry name" value="ZN2_CY6_FUNGAL_2"/>
    <property type="match status" value="1"/>
</dbReference>
<dbReference type="RefSeq" id="XP_013339039.1">
    <property type="nucleotide sequence ID" value="XM_013483585.1"/>
</dbReference>
<evidence type="ECO:0000259" key="3">
    <source>
        <dbReference type="PROSITE" id="PS50048"/>
    </source>
</evidence>
<accession>A0A074YUN2</accession>
<dbReference type="InterPro" id="IPR036864">
    <property type="entry name" value="Zn2-C6_fun-type_DNA-bd_sf"/>
</dbReference>
<protein>
    <recommendedName>
        <fullName evidence="3">Zn(2)-C6 fungal-type domain-containing protein</fullName>
    </recommendedName>
</protein>
<dbReference type="STRING" id="1043005.A0A074YUN2"/>
<gene>
    <name evidence="4" type="ORF">AUEXF2481DRAFT_71212</name>
</gene>
<evidence type="ECO:0000256" key="2">
    <source>
        <dbReference type="ARBA" id="ARBA00023242"/>
    </source>
</evidence>
<dbReference type="InParanoid" id="A0A074YUN2"/>
<dbReference type="InterPro" id="IPR021858">
    <property type="entry name" value="Fun_TF"/>
</dbReference>
<proteinExistence type="predicted"/>
<evidence type="ECO:0000256" key="1">
    <source>
        <dbReference type="ARBA" id="ARBA00004123"/>
    </source>
</evidence>
<dbReference type="SUPFAM" id="SSF57701">
    <property type="entry name" value="Zn2/Cys6 DNA-binding domain"/>
    <property type="match status" value="1"/>
</dbReference>
<name>A0A074YUN2_AURSE</name>
<dbReference type="PROSITE" id="PS00463">
    <property type="entry name" value="ZN2_CY6_FUNGAL_1"/>
    <property type="match status" value="1"/>
</dbReference>
<dbReference type="InterPro" id="IPR001138">
    <property type="entry name" value="Zn2Cys6_DnaBD"/>
</dbReference>
<comment type="subcellular location">
    <subcellularLocation>
        <location evidence="1">Nucleus</location>
    </subcellularLocation>
</comment>
<keyword evidence="5" id="KW-1185">Reference proteome</keyword>
<dbReference type="GO" id="GO:0045944">
    <property type="term" value="P:positive regulation of transcription by RNA polymerase II"/>
    <property type="evidence" value="ECO:0007669"/>
    <property type="project" value="TreeGrafter"/>
</dbReference>
<dbReference type="Pfam" id="PF11951">
    <property type="entry name" value="Fungal_trans_2"/>
    <property type="match status" value="2"/>
</dbReference>
<evidence type="ECO:0000313" key="4">
    <source>
        <dbReference type="EMBL" id="KEQ90536.1"/>
    </source>
</evidence>
<dbReference type="GO" id="GO:0005634">
    <property type="term" value="C:nucleus"/>
    <property type="evidence" value="ECO:0007669"/>
    <property type="project" value="UniProtKB-SubCell"/>
</dbReference>
<dbReference type="CDD" id="cd00067">
    <property type="entry name" value="GAL4"/>
    <property type="match status" value="1"/>
</dbReference>
<dbReference type="Gene3D" id="4.10.240.10">
    <property type="entry name" value="Zn(2)-C6 fungal-type DNA-binding domain"/>
    <property type="match status" value="1"/>
</dbReference>
<dbReference type="GO" id="GO:0000976">
    <property type="term" value="F:transcription cis-regulatory region binding"/>
    <property type="evidence" value="ECO:0007669"/>
    <property type="project" value="TreeGrafter"/>
</dbReference>
<dbReference type="Pfam" id="PF00172">
    <property type="entry name" value="Zn_clus"/>
    <property type="match status" value="1"/>
</dbReference>
<feature type="domain" description="Zn(2)-C6 fungal-type" evidence="3">
    <location>
        <begin position="5"/>
        <end position="34"/>
    </location>
</feature>
<organism evidence="4 5">
    <name type="scientific">Aureobasidium subglaciale (strain EXF-2481)</name>
    <name type="common">Aureobasidium pullulans var. subglaciale</name>
    <dbReference type="NCBI Taxonomy" id="1043005"/>
    <lineage>
        <taxon>Eukaryota</taxon>
        <taxon>Fungi</taxon>
        <taxon>Dikarya</taxon>
        <taxon>Ascomycota</taxon>
        <taxon>Pezizomycotina</taxon>
        <taxon>Dothideomycetes</taxon>
        <taxon>Dothideomycetidae</taxon>
        <taxon>Dothideales</taxon>
        <taxon>Saccotheciaceae</taxon>
        <taxon>Aureobasidium</taxon>
    </lineage>
</organism>
<dbReference type="GO" id="GO:0008270">
    <property type="term" value="F:zinc ion binding"/>
    <property type="evidence" value="ECO:0007669"/>
    <property type="project" value="InterPro"/>
</dbReference>
<dbReference type="Proteomes" id="UP000030641">
    <property type="component" value="Unassembled WGS sequence"/>
</dbReference>
<evidence type="ECO:0000313" key="5">
    <source>
        <dbReference type="Proteomes" id="UP000030641"/>
    </source>
</evidence>
<dbReference type="OrthoDB" id="5386330at2759"/>